<dbReference type="GO" id="GO:0016020">
    <property type="term" value="C:membrane"/>
    <property type="evidence" value="ECO:0007669"/>
    <property type="project" value="UniProtKB-SubCell"/>
</dbReference>
<feature type="transmembrane region" description="Helical" evidence="6">
    <location>
        <begin position="21"/>
        <end position="43"/>
    </location>
</feature>
<keyword evidence="4 6" id="KW-1133">Transmembrane helix</keyword>
<dbReference type="Pfam" id="PF16913">
    <property type="entry name" value="PUNUT"/>
    <property type="match status" value="1"/>
</dbReference>
<feature type="transmembrane region" description="Helical" evidence="6">
    <location>
        <begin position="183"/>
        <end position="204"/>
    </location>
</feature>
<dbReference type="InterPro" id="IPR030182">
    <property type="entry name" value="PUP_plant"/>
</dbReference>
<evidence type="ECO:0000256" key="5">
    <source>
        <dbReference type="ARBA" id="ARBA00023136"/>
    </source>
</evidence>
<dbReference type="GO" id="GO:0015211">
    <property type="term" value="F:purine nucleoside transmembrane transporter activity"/>
    <property type="evidence" value="ECO:0007669"/>
    <property type="project" value="UniProtKB-UniRule"/>
</dbReference>
<evidence type="ECO:0000313" key="8">
    <source>
        <dbReference type="Proteomes" id="UP000663760"/>
    </source>
</evidence>
<evidence type="ECO:0000256" key="3">
    <source>
        <dbReference type="ARBA" id="ARBA00022692"/>
    </source>
</evidence>
<feature type="transmembrane region" description="Helical" evidence="6">
    <location>
        <begin position="225"/>
        <end position="243"/>
    </location>
</feature>
<dbReference type="EMBL" id="LR746267">
    <property type="protein sequence ID" value="CAA7394167.1"/>
    <property type="molecule type" value="Genomic_DNA"/>
</dbReference>
<dbReference type="PANTHER" id="PTHR31376:SF105">
    <property type="entry name" value="PURINE PERMEASE-RELATED"/>
    <property type="match status" value="1"/>
</dbReference>
<feature type="transmembrane region" description="Helical" evidence="6">
    <location>
        <begin position="318"/>
        <end position="336"/>
    </location>
</feature>
<feature type="transmembrane region" description="Helical" evidence="6">
    <location>
        <begin position="126"/>
        <end position="144"/>
    </location>
</feature>
<feature type="transmembrane region" description="Helical" evidence="6">
    <location>
        <begin position="55"/>
        <end position="74"/>
    </location>
</feature>
<comment type="similarity">
    <text evidence="1 6">Belongs to the purine permeases (TC 2.A.7.14) family.</text>
</comment>
<dbReference type="GO" id="GO:0005345">
    <property type="term" value="F:purine nucleobase transmembrane transporter activity"/>
    <property type="evidence" value="ECO:0007669"/>
    <property type="project" value="UniProtKB-UniRule"/>
</dbReference>
<reference evidence="7" key="1">
    <citation type="submission" date="2020-02" db="EMBL/GenBank/DDBJ databases">
        <authorList>
            <person name="Scholz U."/>
            <person name="Mascher M."/>
            <person name="Fiebig A."/>
        </authorList>
    </citation>
    <scope>NUCLEOTIDE SEQUENCE</scope>
</reference>
<comment type="subcellular location">
    <subcellularLocation>
        <location evidence="6">Membrane</location>
        <topology evidence="6">Multi-pass membrane protein</topology>
    </subcellularLocation>
</comment>
<evidence type="ECO:0000256" key="6">
    <source>
        <dbReference type="RuleBase" id="RU368015"/>
    </source>
</evidence>
<evidence type="ECO:0000256" key="2">
    <source>
        <dbReference type="ARBA" id="ARBA00022448"/>
    </source>
</evidence>
<organism evidence="7 8">
    <name type="scientific">Spirodela intermedia</name>
    <name type="common">Intermediate duckweed</name>
    <dbReference type="NCBI Taxonomy" id="51605"/>
    <lineage>
        <taxon>Eukaryota</taxon>
        <taxon>Viridiplantae</taxon>
        <taxon>Streptophyta</taxon>
        <taxon>Embryophyta</taxon>
        <taxon>Tracheophyta</taxon>
        <taxon>Spermatophyta</taxon>
        <taxon>Magnoliopsida</taxon>
        <taxon>Liliopsida</taxon>
        <taxon>Araceae</taxon>
        <taxon>Lemnoideae</taxon>
        <taxon>Spirodela</taxon>
    </lineage>
</organism>
<name>A0A7I8K8T7_SPIIN</name>
<protein>
    <recommendedName>
        <fullName evidence="6">Probable purine permease</fullName>
    </recommendedName>
</protein>
<proteinExistence type="inferred from homology"/>
<feature type="transmembrane region" description="Helical" evidence="6">
    <location>
        <begin position="291"/>
        <end position="312"/>
    </location>
</feature>
<evidence type="ECO:0000313" key="7">
    <source>
        <dbReference type="EMBL" id="CAA7394167.1"/>
    </source>
</evidence>
<feature type="transmembrane region" description="Helical" evidence="6">
    <location>
        <begin position="151"/>
        <end position="171"/>
    </location>
</feature>
<dbReference type="AlphaFoldDB" id="A0A7I8K8T7"/>
<keyword evidence="2 6" id="KW-0813">Transport</keyword>
<evidence type="ECO:0000256" key="4">
    <source>
        <dbReference type="ARBA" id="ARBA00022989"/>
    </source>
</evidence>
<dbReference type="PANTHER" id="PTHR31376">
    <property type="entry name" value="OS09G0467300 PROTEIN-RELATED"/>
    <property type="match status" value="1"/>
</dbReference>
<accession>A0A7I8K8T7</accession>
<feature type="transmembrane region" description="Helical" evidence="6">
    <location>
        <begin position="263"/>
        <end position="284"/>
    </location>
</feature>
<keyword evidence="3 6" id="KW-0812">Transmembrane</keyword>
<gene>
    <name evidence="7" type="ORF">SI8410_04004828</name>
</gene>
<feature type="transmembrane region" description="Helical" evidence="6">
    <location>
        <begin position="95"/>
        <end position="114"/>
    </location>
</feature>
<keyword evidence="8" id="KW-1185">Reference proteome</keyword>
<sequence>MAIEARSSAPEERGRERKETFRRVALILSIIFLVVGAVGAPLLTRIYFLHGGSRVWVTTFVQFIAFPLVLPLLYASYLRRWQRGERKLVQLSAKVTAASVGIGIIAAADAYLYTYGSMSLPLSTSTLVFSTQVVFTAVFAFLLVRQKFTAFSVNAIVLLVIGAVLLGVQSSGDRPPGVSDKKYYLSFFAMIGAAVLYGLMMPLIQWTYWWFKQKATLTTVIEMQVIMSVSGIVFSAVAMIINKDFPAIKREAEQIYELGETKYYLVLVGAALFWQMMTLGFLGVICCSSGLFAGVIIAMLLPVGEIMPVLLLDEQFTSAKGIATALCFWGFLSYLYGERQQTQEKLAPPPATAGLELMAPRGSVVPAEATP</sequence>
<dbReference type="Proteomes" id="UP000663760">
    <property type="component" value="Chromosome 4"/>
</dbReference>
<keyword evidence="5 6" id="KW-0472">Membrane</keyword>
<dbReference type="OrthoDB" id="1865379at2759"/>
<evidence type="ECO:0000256" key="1">
    <source>
        <dbReference type="ARBA" id="ARBA00006213"/>
    </source>
</evidence>